<dbReference type="PROSITE" id="PS00198">
    <property type="entry name" value="4FE4S_FER_1"/>
    <property type="match status" value="1"/>
</dbReference>
<dbReference type="KEGG" id="gac:GACE_1716"/>
<dbReference type="InterPro" id="IPR017896">
    <property type="entry name" value="4Fe4S_Fe-S-bd"/>
</dbReference>
<dbReference type="Pfam" id="PF13237">
    <property type="entry name" value="Fer4_10"/>
    <property type="match status" value="1"/>
</dbReference>
<dbReference type="Gene3D" id="3.30.70.20">
    <property type="match status" value="1"/>
</dbReference>
<dbReference type="HOGENOM" id="CLU_139698_11_2_2"/>
<dbReference type="EMBL" id="CP009552">
    <property type="protein sequence ID" value="AIY90746.1"/>
    <property type="molecule type" value="Genomic_DNA"/>
</dbReference>
<dbReference type="Proteomes" id="UP000030624">
    <property type="component" value="Chromosome"/>
</dbReference>
<protein>
    <submittedName>
        <fullName evidence="6">Ferredoxin</fullName>
    </submittedName>
</protein>
<reference evidence="6 7" key="1">
    <citation type="journal article" date="2015" name="Appl. Environ. Microbiol.">
        <title>The Geoglobus acetivorans genome: Fe(III) reduction, acetate utilization, autotrophic growth, and degradation of aromatic compounds in a hyperthermophilic archaeon.</title>
        <authorList>
            <person name="Mardanov A.V."/>
            <person name="Slododkina G.B."/>
            <person name="Slobodkin A.I."/>
            <person name="Beletsky A.V."/>
            <person name="Gavrilov S.N."/>
            <person name="Kublanov I.V."/>
            <person name="Bonch-Osmolovskaya E.A."/>
            <person name="Skryabin K.G."/>
            <person name="Ravin N.V."/>
        </authorList>
    </citation>
    <scope>NUCLEOTIDE SEQUENCE [LARGE SCALE GENOMIC DNA]</scope>
    <source>
        <strain evidence="6 7">SBH6</strain>
    </source>
</reference>
<gene>
    <name evidence="6" type="ORF">GACE_1716</name>
</gene>
<dbReference type="RefSeq" id="WP_084063707.1">
    <property type="nucleotide sequence ID" value="NZ_CP009552.1"/>
</dbReference>
<evidence type="ECO:0000256" key="4">
    <source>
        <dbReference type="ARBA" id="ARBA00023014"/>
    </source>
</evidence>
<evidence type="ECO:0000313" key="7">
    <source>
        <dbReference type="Proteomes" id="UP000030624"/>
    </source>
</evidence>
<keyword evidence="4" id="KW-0411">Iron-sulfur</keyword>
<evidence type="ECO:0000256" key="1">
    <source>
        <dbReference type="ARBA" id="ARBA00022485"/>
    </source>
</evidence>
<evidence type="ECO:0000256" key="3">
    <source>
        <dbReference type="ARBA" id="ARBA00023004"/>
    </source>
</evidence>
<feature type="domain" description="4Fe-4S ferredoxin-type" evidence="5">
    <location>
        <begin position="1"/>
        <end position="28"/>
    </location>
</feature>
<dbReference type="InterPro" id="IPR050157">
    <property type="entry name" value="PSI_iron-sulfur_center"/>
</dbReference>
<dbReference type="GO" id="GO:0051539">
    <property type="term" value="F:4 iron, 4 sulfur cluster binding"/>
    <property type="evidence" value="ECO:0007669"/>
    <property type="project" value="UniProtKB-KW"/>
</dbReference>
<dbReference type="PANTHER" id="PTHR24960:SF79">
    <property type="entry name" value="PHOTOSYSTEM I IRON-SULFUR CENTER"/>
    <property type="match status" value="1"/>
</dbReference>
<dbReference type="GO" id="GO:0046872">
    <property type="term" value="F:metal ion binding"/>
    <property type="evidence" value="ECO:0007669"/>
    <property type="project" value="UniProtKB-KW"/>
</dbReference>
<dbReference type="PANTHER" id="PTHR24960">
    <property type="entry name" value="PHOTOSYSTEM I IRON-SULFUR CENTER-RELATED"/>
    <property type="match status" value="1"/>
</dbReference>
<dbReference type="PROSITE" id="PS51379">
    <property type="entry name" value="4FE4S_FER_2"/>
    <property type="match status" value="2"/>
</dbReference>
<dbReference type="eggNOG" id="arCOG02447">
    <property type="taxonomic scope" value="Archaea"/>
</dbReference>
<organism evidence="6 7">
    <name type="scientific">Geoglobus acetivorans</name>
    <dbReference type="NCBI Taxonomy" id="565033"/>
    <lineage>
        <taxon>Archaea</taxon>
        <taxon>Methanobacteriati</taxon>
        <taxon>Methanobacteriota</taxon>
        <taxon>Archaeoglobi</taxon>
        <taxon>Archaeoglobales</taxon>
        <taxon>Archaeoglobaceae</taxon>
        <taxon>Geoglobus</taxon>
    </lineage>
</organism>
<keyword evidence="3" id="KW-0408">Iron</keyword>
<proteinExistence type="predicted"/>
<keyword evidence="1" id="KW-0004">4Fe-4S</keyword>
<name>A0A0A7GIK6_GEOAI</name>
<dbReference type="SUPFAM" id="SSF54862">
    <property type="entry name" value="4Fe-4S ferredoxins"/>
    <property type="match status" value="1"/>
</dbReference>
<dbReference type="STRING" id="565033.GACE_1716"/>
<evidence type="ECO:0000259" key="5">
    <source>
        <dbReference type="PROSITE" id="PS51379"/>
    </source>
</evidence>
<keyword evidence="2" id="KW-0479">Metal-binding</keyword>
<feature type="domain" description="4Fe-4S ferredoxin-type" evidence="5">
    <location>
        <begin position="29"/>
        <end position="57"/>
    </location>
</feature>
<dbReference type="GO" id="GO:0016491">
    <property type="term" value="F:oxidoreductase activity"/>
    <property type="evidence" value="ECO:0007669"/>
    <property type="project" value="UniProtKB-ARBA"/>
</dbReference>
<dbReference type="GeneID" id="32205514"/>
<sequence>MPPAVLGCQGCGRCSQVCPTDALIRQGGKVVRIDADRCMECYKCVEVCPYGALIKMD</sequence>
<evidence type="ECO:0000256" key="2">
    <source>
        <dbReference type="ARBA" id="ARBA00022723"/>
    </source>
</evidence>
<evidence type="ECO:0000313" key="6">
    <source>
        <dbReference type="EMBL" id="AIY90746.1"/>
    </source>
</evidence>
<dbReference type="InterPro" id="IPR017900">
    <property type="entry name" value="4Fe4S_Fe_S_CS"/>
</dbReference>
<accession>A0A0A7GIK6</accession>
<dbReference type="AlphaFoldDB" id="A0A0A7GIK6"/>